<comment type="caution">
    <text evidence="1">The sequence shown here is derived from an EMBL/GenBank/DDBJ whole genome shotgun (WGS) entry which is preliminary data.</text>
</comment>
<sequence>MISKIFRYYAKHISPNSNSIRRLGVRVGGKCRFSKKVCFGSEPYLITIGDNFFCSTNVNFVTHDGSICVVRNALLNGKRFDLVSPIKIGNNVFIGFDTTILRGTSVGNNVIVGAKSLVMGNLESDSVYAGIPAKRICSINEFYEKNKSQMIEITEEYLNKKEDYLKSHFRNS</sequence>
<reference evidence="1 2" key="1">
    <citation type="submission" date="2019-11" db="EMBL/GenBank/DDBJ databases">
        <title>Using colonization assays and comparative genomics to discover symbiosis behaviors and factors in Vibrio fischeri.</title>
        <authorList>
            <person name="Bongrand C."/>
            <person name="Moriano-Gutierrez S."/>
            <person name="Arevalo P."/>
            <person name="Mcfall-Ngai M."/>
            <person name="Visick K."/>
            <person name="Polz M.F."/>
            <person name="Ruby E.G."/>
        </authorList>
    </citation>
    <scope>NUCLEOTIDE SEQUENCE [LARGE SCALE GENOMIC DNA]</scope>
    <source>
        <strain evidence="2">emors.3.2</strain>
    </source>
</reference>
<dbReference type="SUPFAM" id="SSF51161">
    <property type="entry name" value="Trimeric LpxA-like enzymes"/>
    <property type="match status" value="1"/>
</dbReference>
<dbReference type="Gene3D" id="2.160.10.10">
    <property type="entry name" value="Hexapeptide repeat proteins"/>
    <property type="match status" value="1"/>
</dbReference>
<accession>A0A6N3YW80</accession>
<dbReference type="AlphaFoldDB" id="A0A6N3YW80"/>
<dbReference type="RefSeq" id="WP_155656879.1">
    <property type="nucleotide sequence ID" value="NZ_WOBO01000014.1"/>
</dbReference>
<evidence type="ECO:0000313" key="1">
    <source>
        <dbReference type="EMBL" id="MUK46112.1"/>
    </source>
</evidence>
<dbReference type="Proteomes" id="UP000435323">
    <property type="component" value="Unassembled WGS sequence"/>
</dbReference>
<dbReference type="InterPro" id="IPR051159">
    <property type="entry name" value="Hexapeptide_acetyltransf"/>
</dbReference>
<dbReference type="CDD" id="cd04647">
    <property type="entry name" value="LbH_MAT_like"/>
    <property type="match status" value="1"/>
</dbReference>
<dbReference type="InterPro" id="IPR011004">
    <property type="entry name" value="Trimer_LpxA-like_sf"/>
</dbReference>
<protein>
    <submittedName>
        <fullName evidence="1">Capsule biosynthesis protein CapG</fullName>
    </submittedName>
</protein>
<evidence type="ECO:0000313" key="2">
    <source>
        <dbReference type="Proteomes" id="UP000435323"/>
    </source>
</evidence>
<dbReference type="EMBL" id="WOBO01000014">
    <property type="protein sequence ID" value="MUK46112.1"/>
    <property type="molecule type" value="Genomic_DNA"/>
</dbReference>
<dbReference type="InterPro" id="IPR001451">
    <property type="entry name" value="Hexapep"/>
</dbReference>
<dbReference type="PANTHER" id="PTHR23416">
    <property type="entry name" value="SIALIC ACID SYNTHASE-RELATED"/>
    <property type="match status" value="1"/>
</dbReference>
<dbReference type="Pfam" id="PF00132">
    <property type="entry name" value="Hexapep"/>
    <property type="match status" value="1"/>
</dbReference>
<name>A0A6N3YW80_ALIFS</name>
<gene>
    <name evidence="1" type="ORF">GNP77_12045</name>
</gene>
<organism evidence="1 2">
    <name type="scientific">Aliivibrio fischeri</name>
    <name type="common">Vibrio fischeri</name>
    <dbReference type="NCBI Taxonomy" id="668"/>
    <lineage>
        <taxon>Bacteria</taxon>
        <taxon>Pseudomonadati</taxon>
        <taxon>Pseudomonadota</taxon>
        <taxon>Gammaproteobacteria</taxon>
        <taxon>Vibrionales</taxon>
        <taxon>Vibrionaceae</taxon>
        <taxon>Aliivibrio</taxon>
    </lineage>
</organism>
<proteinExistence type="predicted"/>